<dbReference type="AlphaFoldDB" id="X1VTM2"/>
<sequence>MKKPFLNLEDVLESVASRLTEVSIDSGNATGGLLTEIEDTTKDWELSKWKNAIVEVEVDGVHYYRTVSDNTKDTLTIITLPGGHPVAAGDHYNIRLSTRIVTISGQVVQVSGQPVKVSGQTVVAEVSGQIVNVSGAHVFVESGAVVLVSGQPVVAEVDLSGKMVTVSGQ</sequence>
<protein>
    <submittedName>
        <fullName evidence="1">Uncharacterized protein</fullName>
    </submittedName>
</protein>
<evidence type="ECO:0000313" key="1">
    <source>
        <dbReference type="EMBL" id="GAJ13350.1"/>
    </source>
</evidence>
<dbReference type="EMBL" id="BARW01029793">
    <property type="protein sequence ID" value="GAJ13350.1"/>
    <property type="molecule type" value="Genomic_DNA"/>
</dbReference>
<reference evidence="1" key="1">
    <citation type="journal article" date="2014" name="Front. Microbiol.">
        <title>High frequency of phylogenetically diverse reductive dehalogenase-homologous genes in deep subseafloor sedimentary metagenomes.</title>
        <authorList>
            <person name="Kawai M."/>
            <person name="Futagami T."/>
            <person name="Toyoda A."/>
            <person name="Takaki Y."/>
            <person name="Nishi S."/>
            <person name="Hori S."/>
            <person name="Arai W."/>
            <person name="Tsubouchi T."/>
            <person name="Morono Y."/>
            <person name="Uchiyama I."/>
            <person name="Ito T."/>
            <person name="Fujiyama A."/>
            <person name="Inagaki F."/>
            <person name="Takami H."/>
        </authorList>
    </citation>
    <scope>NUCLEOTIDE SEQUENCE</scope>
    <source>
        <strain evidence="1">Expedition CK06-06</strain>
    </source>
</reference>
<feature type="non-terminal residue" evidence="1">
    <location>
        <position position="169"/>
    </location>
</feature>
<gene>
    <name evidence="1" type="ORF">S12H4_47792</name>
</gene>
<name>X1VTM2_9ZZZZ</name>
<accession>X1VTM2</accession>
<proteinExistence type="predicted"/>
<comment type="caution">
    <text evidence="1">The sequence shown here is derived from an EMBL/GenBank/DDBJ whole genome shotgun (WGS) entry which is preliminary data.</text>
</comment>
<organism evidence="1">
    <name type="scientific">marine sediment metagenome</name>
    <dbReference type="NCBI Taxonomy" id="412755"/>
    <lineage>
        <taxon>unclassified sequences</taxon>
        <taxon>metagenomes</taxon>
        <taxon>ecological metagenomes</taxon>
    </lineage>
</organism>